<evidence type="ECO:0000313" key="3">
    <source>
        <dbReference type="EMBL" id="EGK61372.1"/>
    </source>
</evidence>
<name>F5RJX6_9FIRM</name>
<protein>
    <submittedName>
        <fullName evidence="3">Uncharacterized protein</fullName>
    </submittedName>
</protein>
<feature type="region of interest" description="Disordered" evidence="1">
    <location>
        <begin position="203"/>
        <end position="257"/>
    </location>
</feature>
<feature type="region of interest" description="Disordered" evidence="1">
    <location>
        <begin position="68"/>
        <end position="135"/>
    </location>
</feature>
<evidence type="ECO:0000256" key="2">
    <source>
        <dbReference type="SAM" id="Phobius"/>
    </source>
</evidence>
<keyword evidence="4" id="KW-1185">Reference proteome</keyword>
<feature type="transmembrane region" description="Helical" evidence="2">
    <location>
        <begin position="143"/>
        <end position="161"/>
    </location>
</feature>
<feature type="compositionally biased region" description="Low complexity" evidence="1">
    <location>
        <begin position="68"/>
        <end position="94"/>
    </location>
</feature>
<gene>
    <name evidence="3" type="ORF">HMPREF9081_0561</name>
</gene>
<dbReference type="AlphaFoldDB" id="F5RJX6"/>
<feature type="compositionally biased region" description="Low complexity" evidence="1">
    <location>
        <begin position="109"/>
        <end position="135"/>
    </location>
</feature>
<evidence type="ECO:0000256" key="1">
    <source>
        <dbReference type="SAM" id="MobiDB-lite"/>
    </source>
</evidence>
<feature type="transmembrane region" description="Helical" evidence="2">
    <location>
        <begin position="167"/>
        <end position="192"/>
    </location>
</feature>
<evidence type="ECO:0000313" key="4">
    <source>
        <dbReference type="Proteomes" id="UP000004067"/>
    </source>
</evidence>
<dbReference type="Proteomes" id="UP000004067">
    <property type="component" value="Unassembled WGS sequence"/>
</dbReference>
<proteinExistence type="predicted"/>
<dbReference type="eggNOG" id="COG3416">
    <property type="taxonomic scope" value="Bacteria"/>
</dbReference>
<reference evidence="3 4" key="1">
    <citation type="submission" date="2011-04" db="EMBL/GenBank/DDBJ databases">
        <authorList>
            <person name="Muzny D."/>
            <person name="Qin X."/>
            <person name="Deng J."/>
            <person name="Jiang H."/>
            <person name="Liu Y."/>
            <person name="Qu J."/>
            <person name="Song X.-Z."/>
            <person name="Zhang L."/>
            <person name="Thornton R."/>
            <person name="Coyle M."/>
            <person name="Francisco L."/>
            <person name="Jackson L."/>
            <person name="Javaid M."/>
            <person name="Korchina V."/>
            <person name="Kovar C."/>
            <person name="Mata R."/>
            <person name="Mathew T."/>
            <person name="Ngo R."/>
            <person name="Nguyen L."/>
            <person name="Nguyen N."/>
            <person name="Okwuonu G."/>
            <person name="Ongeri F."/>
            <person name="Pham C."/>
            <person name="Simmons D."/>
            <person name="Wilczek-Boney K."/>
            <person name="Hale W."/>
            <person name="Jakkamsetti A."/>
            <person name="Pham P."/>
            <person name="Ruth R."/>
            <person name="San Lucas F."/>
            <person name="Warren J."/>
            <person name="Zhang J."/>
            <person name="Zhao Z."/>
            <person name="Zhou C."/>
            <person name="Zhu D."/>
            <person name="Lee S."/>
            <person name="Bess C."/>
            <person name="Blankenburg K."/>
            <person name="Forbes L."/>
            <person name="Fu Q."/>
            <person name="Gubbala S."/>
            <person name="Hirani K."/>
            <person name="Jayaseelan J.C."/>
            <person name="Lara F."/>
            <person name="Munidasa M."/>
            <person name="Palculict T."/>
            <person name="Patil S."/>
            <person name="Pu L.-L."/>
            <person name="Saada N."/>
            <person name="Tang L."/>
            <person name="Weissenberger G."/>
            <person name="Zhu Y."/>
            <person name="Hemphill L."/>
            <person name="Shang Y."/>
            <person name="Youmans B."/>
            <person name="Ayvaz T."/>
            <person name="Ross M."/>
            <person name="Santibanez J."/>
            <person name="Aqrawi P."/>
            <person name="Gross S."/>
            <person name="Joshi V."/>
            <person name="Fowler G."/>
            <person name="Nazareth L."/>
            <person name="Reid J."/>
            <person name="Worley K."/>
            <person name="Petrosino J."/>
            <person name="Highlander S."/>
            <person name="Gibbs R."/>
        </authorList>
    </citation>
    <scope>NUCLEOTIDE SEQUENCE [LARGE SCALE GENOMIC DNA]</scope>
    <source>
        <strain evidence="3 4">DSM 2778</strain>
    </source>
</reference>
<dbReference type="EMBL" id="AFHQ01000020">
    <property type="protein sequence ID" value="EGK61372.1"/>
    <property type="molecule type" value="Genomic_DNA"/>
</dbReference>
<dbReference type="HOGENOM" id="CLU_1224050_0_0_9"/>
<keyword evidence="2" id="KW-1133">Transmembrane helix</keyword>
<comment type="caution">
    <text evidence="3">The sequence shown here is derived from an EMBL/GenBank/DDBJ whole genome shotgun (WGS) entry which is preliminary data.</text>
</comment>
<organism evidence="3 4">
    <name type="scientific">Centipeda periodontii DSM 2778</name>
    <dbReference type="NCBI Taxonomy" id="888060"/>
    <lineage>
        <taxon>Bacteria</taxon>
        <taxon>Bacillati</taxon>
        <taxon>Bacillota</taxon>
        <taxon>Negativicutes</taxon>
        <taxon>Selenomonadales</taxon>
        <taxon>Selenomonadaceae</taxon>
        <taxon>Centipeda</taxon>
    </lineage>
</organism>
<sequence>MVKNVREIANTGAPPSRMIDKGEHRMKLKKLIAAAMVGALTFTAPLIVPNAQSTLGAQAEAAKGGARIAPKAAPAAPKAAPSTKSGSQSKSVSGNGESYAPSKSADQLNKNAPAAGAKANTPNAANAASQAQKSSGWGNTLRNIGLLAGGMMLGGLLASMLGTSGGFLADILGVLANVAIFFAAFIAIRWLWNRFRGRKEENAYQRGAHPKQAAPPQPPITDIRPPGAPASYTAPMNAHTDVAGESPHTIADRYRNR</sequence>
<keyword evidence="2" id="KW-0472">Membrane</keyword>
<keyword evidence="2" id="KW-0812">Transmembrane</keyword>
<accession>F5RJX6</accession>